<keyword evidence="1" id="KW-0732">Signal</keyword>
<evidence type="ECO:0008006" key="4">
    <source>
        <dbReference type="Google" id="ProtNLM"/>
    </source>
</evidence>
<keyword evidence="3" id="KW-1185">Reference proteome</keyword>
<sequence>MQRIIRSFLFMITMLTTASAYEHVILSGGPALTRFENYRVPNDRHDRWWANFIRAATLHMDILRSQYGETETITWYVYKNGYDLRGREDGKPYTSWIAEQAAKRGAKLVWISSGSQFISNMNALPAGRTKTLHYFGHSNKHCFLLDYSSQILGASAAWLHENELSSLSRRPFSKNAICKSWGCYTGESMSKYWRQATGLKLIGAKGKTDYEALSFGRMPDINGRWTY</sequence>
<accession>A0ABW5E0G2</accession>
<dbReference type="RefSeq" id="WP_377095541.1">
    <property type="nucleotide sequence ID" value="NZ_JBHSJM010000001.1"/>
</dbReference>
<dbReference type="Proteomes" id="UP001597297">
    <property type="component" value="Unassembled WGS sequence"/>
</dbReference>
<reference evidence="3" key="1">
    <citation type="journal article" date="2019" name="Int. J. Syst. Evol. Microbiol.">
        <title>The Global Catalogue of Microorganisms (GCM) 10K type strain sequencing project: providing services to taxonomists for standard genome sequencing and annotation.</title>
        <authorList>
            <consortium name="The Broad Institute Genomics Platform"/>
            <consortium name="The Broad Institute Genome Sequencing Center for Infectious Disease"/>
            <person name="Wu L."/>
            <person name="Ma J."/>
        </authorList>
    </citation>
    <scope>NUCLEOTIDE SEQUENCE [LARGE SCALE GENOMIC DNA]</scope>
    <source>
        <strain evidence="3">JCM 16545</strain>
    </source>
</reference>
<feature type="signal peptide" evidence="1">
    <location>
        <begin position="1"/>
        <end position="20"/>
    </location>
</feature>
<feature type="chain" id="PRO_5046951940" description="Peptidase C39-like domain-containing protein" evidence="1">
    <location>
        <begin position="21"/>
        <end position="227"/>
    </location>
</feature>
<gene>
    <name evidence="2" type="ORF">ACFSQZ_05900</name>
</gene>
<evidence type="ECO:0000313" key="3">
    <source>
        <dbReference type="Proteomes" id="UP001597297"/>
    </source>
</evidence>
<comment type="caution">
    <text evidence="2">The sequence shown here is derived from an EMBL/GenBank/DDBJ whole genome shotgun (WGS) entry which is preliminary data.</text>
</comment>
<proteinExistence type="predicted"/>
<organism evidence="2 3">
    <name type="scientific">Rubritalea spongiae</name>
    <dbReference type="NCBI Taxonomy" id="430797"/>
    <lineage>
        <taxon>Bacteria</taxon>
        <taxon>Pseudomonadati</taxon>
        <taxon>Verrucomicrobiota</taxon>
        <taxon>Verrucomicrobiia</taxon>
        <taxon>Verrucomicrobiales</taxon>
        <taxon>Rubritaleaceae</taxon>
        <taxon>Rubritalea</taxon>
    </lineage>
</organism>
<evidence type="ECO:0000256" key="1">
    <source>
        <dbReference type="SAM" id="SignalP"/>
    </source>
</evidence>
<dbReference type="EMBL" id="JBHUJC010000018">
    <property type="protein sequence ID" value="MFD2275993.1"/>
    <property type="molecule type" value="Genomic_DNA"/>
</dbReference>
<protein>
    <recommendedName>
        <fullName evidence="4">Peptidase C39-like domain-containing protein</fullName>
    </recommendedName>
</protein>
<evidence type="ECO:0000313" key="2">
    <source>
        <dbReference type="EMBL" id="MFD2275993.1"/>
    </source>
</evidence>
<name>A0ABW5E0G2_9BACT</name>